<sequence>MTTTYCTKADIDAIWSPSELIGTVDDDSSGTISSVEEAIISRAIERAAGRMNAYLEQRFVVASLAGNAWCRDCNAAIAAYLLSIRKSDEPPAPLAEQHDSYLRDLLEIAAGRLRLPDALPPAETMPTVTNFRIDLASQRRVKPDLSTSTGSNPAASLHRRRSDS</sequence>
<dbReference type="InterPro" id="IPR009752">
    <property type="entry name" value="Phage_Mu_GpJ"/>
</dbReference>
<dbReference type="AlphaFoldDB" id="D2R7A1"/>
<accession>D2R7A1</accession>
<gene>
    <name evidence="2" type="ordered locus">Psta_0912</name>
</gene>
<protein>
    <recommendedName>
        <fullName evidence="4">DUF1320 domain-containing protein</fullName>
    </recommendedName>
</protein>
<organism evidence="2 3">
    <name type="scientific">Pirellula staleyi (strain ATCC 27377 / DSM 6068 / ICPB 4128)</name>
    <name type="common">Pirella staleyi</name>
    <dbReference type="NCBI Taxonomy" id="530564"/>
    <lineage>
        <taxon>Bacteria</taxon>
        <taxon>Pseudomonadati</taxon>
        <taxon>Planctomycetota</taxon>
        <taxon>Planctomycetia</taxon>
        <taxon>Pirellulales</taxon>
        <taxon>Pirellulaceae</taxon>
        <taxon>Pirellula</taxon>
    </lineage>
</organism>
<dbReference type="Proteomes" id="UP000001887">
    <property type="component" value="Chromosome"/>
</dbReference>
<reference evidence="2 3" key="1">
    <citation type="journal article" date="2009" name="Stand. Genomic Sci.">
        <title>Complete genome sequence of Pirellula staleyi type strain (ATCC 27377).</title>
        <authorList>
            <person name="Clum A."/>
            <person name="Tindall B.J."/>
            <person name="Sikorski J."/>
            <person name="Ivanova N."/>
            <person name="Mavrommatis K."/>
            <person name="Lucas S."/>
            <person name="Glavina del Rio T."/>
            <person name="Nolan M."/>
            <person name="Chen F."/>
            <person name="Tice H."/>
            <person name="Pitluck S."/>
            <person name="Cheng J.F."/>
            <person name="Chertkov O."/>
            <person name="Brettin T."/>
            <person name="Han C."/>
            <person name="Detter J.C."/>
            <person name="Kuske C."/>
            <person name="Bruce D."/>
            <person name="Goodwin L."/>
            <person name="Ovchinikova G."/>
            <person name="Pati A."/>
            <person name="Mikhailova N."/>
            <person name="Chen A."/>
            <person name="Palaniappan K."/>
            <person name="Land M."/>
            <person name="Hauser L."/>
            <person name="Chang Y.J."/>
            <person name="Jeffries C.D."/>
            <person name="Chain P."/>
            <person name="Rohde M."/>
            <person name="Goker M."/>
            <person name="Bristow J."/>
            <person name="Eisen J.A."/>
            <person name="Markowitz V."/>
            <person name="Hugenholtz P."/>
            <person name="Kyrpides N.C."/>
            <person name="Klenk H.P."/>
            <person name="Lapidus A."/>
        </authorList>
    </citation>
    <scope>NUCLEOTIDE SEQUENCE [LARGE SCALE GENOMIC DNA]</scope>
    <source>
        <strain evidence="3">ATCC 27377 / DSM 6068 / ICPB 4128</strain>
    </source>
</reference>
<feature type="region of interest" description="Disordered" evidence="1">
    <location>
        <begin position="140"/>
        <end position="164"/>
    </location>
</feature>
<dbReference type="EMBL" id="CP001848">
    <property type="protein sequence ID" value="ADB15597.1"/>
    <property type="molecule type" value="Genomic_DNA"/>
</dbReference>
<dbReference type="OrthoDB" id="9852502at2"/>
<feature type="compositionally biased region" description="Polar residues" evidence="1">
    <location>
        <begin position="145"/>
        <end position="154"/>
    </location>
</feature>
<dbReference type="KEGG" id="psl:Psta_0912"/>
<dbReference type="HOGENOM" id="CLU_1617472_0_0_0"/>
<evidence type="ECO:0000313" key="2">
    <source>
        <dbReference type="EMBL" id="ADB15597.1"/>
    </source>
</evidence>
<name>D2R7A1_PIRSD</name>
<proteinExistence type="predicted"/>
<keyword evidence="3" id="KW-1185">Reference proteome</keyword>
<evidence type="ECO:0000256" key="1">
    <source>
        <dbReference type="SAM" id="MobiDB-lite"/>
    </source>
</evidence>
<evidence type="ECO:0000313" key="3">
    <source>
        <dbReference type="Proteomes" id="UP000001887"/>
    </source>
</evidence>
<evidence type="ECO:0008006" key="4">
    <source>
        <dbReference type="Google" id="ProtNLM"/>
    </source>
</evidence>
<dbReference type="STRING" id="530564.Psta_0912"/>
<dbReference type="Pfam" id="PF07030">
    <property type="entry name" value="Phage_Mu_Gp36"/>
    <property type="match status" value="1"/>
</dbReference>